<keyword evidence="6 11" id="KW-0418">Kinase</keyword>
<dbReference type="CDD" id="cd16917">
    <property type="entry name" value="HATPase_UhpB-NarQ-NarX-like"/>
    <property type="match status" value="1"/>
</dbReference>
<keyword evidence="8" id="KW-0902">Two-component regulatory system</keyword>
<feature type="transmembrane region" description="Helical" evidence="9">
    <location>
        <begin position="140"/>
        <end position="158"/>
    </location>
</feature>
<keyword evidence="9" id="KW-0472">Membrane</keyword>
<evidence type="ECO:0000256" key="1">
    <source>
        <dbReference type="ARBA" id="ARBA00000085"/>
    </source>
</evidence>
<dbReference type="InterPro" id="IPR003594">
    <property type="entry name" value="HATPase_dom"/>
</dbReference>
<dbReference type="PANTHER" id="PTHR24421:SF10">
    <property type="entry name" value="NITRATE_NITRITE SENSOR PROTEIN NARQ"/>
    <property type="match status" value="1"/>
</dbReference>
<dbReference type="PANTHER" id="PTHR24421">
    <property type="entry name" value="NITRATE/NITRITE SENSOR PROTEIN NARX-RELATED"/>
    <property type="match status" value="1"/>
</dbReference>
<dbReference type="Pfam" id="PF07730">
    <property type="entry name" value="HisKA_3"/>
    <property type="match status" value="1"/>
</dbReference>
<dbReference type="SMART" id="SM00387">
    <property type="entry name" value="HATPase_c"/>
    <property type="match status" value="1"/>
</dbReference>
<dbReference type="Proteomes" id="UP001626537">
    <property type="component" value="Chromosome"/>
</dbReference>
<feature type="transmembrane region" description="Helical" evidence="9">
    <location>
        <begin position="164"/>
        <end position="180"/>
    </location>
</feature>
<keyword evidence="7" id="KW-0067">ATP-binding</keyword>
<feature type="transmembrane region" description="Helical" evidence="9">
    <location>
        <begin position="42"/>
        <end position="63"/>
    </location>
</feature>
<evidence type="ECO:0000259" key="10">
    <source>
        <dbReference type="SMART" id="SM00387"/>
    </source>
</evidence>
<evidence type="ECO:0000256" key="5">
    <source>
        <dbReference type="ARBA" id="ARBA00022741"/>
    </source>
</evidence>
<evidence type="ECO:0000313" key="12">
    <source>
        <dbReference type="Proteomes" id="UP001626537"/>
    </source>
</evidence>
<keyword evidence="5" id="KW-0547">Nucleotide-binding</keyword>
<keyword evidence="12" id="KW-1185">Reference proteome</keyword>
<gene>
    <name evidence="11" type="ORF">R0135_14090</name>
</gene>
<evidence type="ECO:0000256" key="8">
    <source>
        <dbReference type="ARBA" id="ARBA00023012"/>
    </source>
</evidence>
<accession>A0ABZ0I063</accession>
<dbReference type="RefSeq" id="WP_407347566.1">
    <property type="nucleotide sequence ID" value="NZ_CP136864.1"/>
</dbReference>
<keyword evidence="9" id="KW-1133">Transmembrane helix</keyword>
<name>A0ABZ0I063_9GAMM</name>
<comment type="catalytic activity">
    <reaction evidence="1">
        <text>ATP + protein L-histidine = ADP + protein N-phospho-L-histidine.</text>
        <dbReference type="EC" id="2.7.13.3"/>
    </reaction>
</comment>
<evidence type="ECO:0000256" key="2">
    <source>
        <dbReference type="ARBA" id="ARBA00012438"/>
    </source>
</evidence>
<keyword evidence="9" id="KW-0812">Transmembrane</keyword>
<protein>
    <recommendedName>
        <fullName evidence="2">histidine kinase</fullName>
        <ecNumber evidence="2">2.7.13.3</ecNumber>
    </recommendedName>
</protein>
<dbReference type="InterPro" id="IPR050482">
    <property type="entry name" value="Sensor_HK_TwoCompSys"/>
</dbReference>
<keyword evidence="4" id="KW-0808">Transferase</keyword>
<dbReference type="Gene3D" id="1.20.5.1930">
    <property type="match status" value="1"/>
</dbReference>
<evidence type="ECO:0000256" key="7">
    <source>
        <dbReference type="ARBA" id="ARBA00022840"/>
    </source>
</evidence>
<evidence type="ECO:0000256" key="3">
    <source>
        <dbReference type="ARBA" id="ARBA00022553"/>
    </source>
</evidence>
<evidence type="ECO:0000256" key="6">
    <source>
        <dbReference type="ARBA" id="ARBA00022777"/>
    </source>
</evidence>
<dbReference type="Pfam" id="PF02518">
    <property type="entry name" value="HATPase_c"/>
    <property type="match status" value="1"/>
</dbReference>
<feature type="domain" description="Histidine kinase/HSP90-like ATPase" evidence="10">
    <location>
        <begin position="323"/>
        <end position="415"/>
    </location>
</feature>
<dbReference type="Gene3D" id="3.30.565.10">
    <property type="entry name" value="Histidine kinase-like ATPase, C-terminal domain"/>
    <property type="match status" value="1"/>
</dbReference>
<sequence>MDSYSDSASTRTAGAKAAITASHAGAYPAEEFQSRGGHDGGWVYLADTLLAALAFGLTIALWAANRDEIPQLGDGQRIIFLGVAIIANAALIWRRRLPVPVHLLIVACYAVTSFGPLGQGIVGLAVSLYSVGRYVADGRLSVLVMLLAVFVAAFDKYVLGAGQYASFTTLLLMVAVWYTGRRLRFRGEYLRFLKERAQYFEQRSKEAAHQAVAEERSRIARELHDIVAHQLSLMTVQAGAAKTVVRSDQEAALGAMEAVESAGRQALQEMRHLLHVLRRDEDSGELMPQPGCANLKTLVAEVGAAGLDVELCTSGDLSALPARVDLTVYRIVQEALTNVLKHSGDGVRAVVTIASATDGITVSITDNGQGAIGLPGNGYGIAGMRERAELLGGWLLAGEGPRGGFEVQAFLPYRGIDA</sequence>
<dbReference type="InterPro" id="IPR036890">
    <property type="entry name" value="HATPase_C_sf"/>
</dbReference>
<evidence type="ECO:0000256" key="4">
    <source>
        <dbReference type="ARBA" id="ARBA00022679"/>
    </source>
</evidence>
<reference evidence="11 12" key="1">
    <citation type="submission" date="2023-10" db="EMBL/GenBank/DDBJ databases">
        <title>Two novel species belonging to the OM43/NOR5 clade.</title>
        <authorList>
            <person name="Park M."/>
        </authorList>
    </citation>
    <scope>NUCLEOTIDE SEQUENCE [LARGE SCALE GENOMIC DNA]</scope>
    <source>
        <strain evidence="11 12">IMCC43200</strain>
    </source>
</reference>
<feature type="transmembrane region" description="Helical" evidence="9">
    <location>
        <begin position="75"/>
        <end position="93"/>
    </location>
</feature>
<organism evidence="11 12">
    <name type="scientific">Congregibacter variabilis</name>
    <dbReference type="NCBI Taxonomy" id="3081200"/>
    <lineage>
        <taxon>Bacteria</taxon>
        <taxon>Pseudomonadati</taxon>
        <taxon>Pseudomonadota</taxon>
        <taxon>Gammaproteobacteria</taxon>
        <taxon>Cellvibrionales</taxon>
        <taxon>Halieaceae</taxon>
        <taxon>Congregibacter</taxon>
    </lineage>
</organism>
<keyword evidence="3" id="KW-0597">Phosphoprotein</keyword>
<feature type="transmembrane region" description="Helical" evidence="9">
    <location>
        <begin position="99"/>
        <end position="128"/>
    </location>
</feature>
<proteinExistence type="predicted"/>
<dbReference type="EC" id="2.7.13.3" evidence="2"/>
<dbReference type="EMBL" id="CP136864">
    <property type="protein sequence ID" value="WOJ92908.1"/>
    <property type="molecule type" value="Genomic_DNA"/>
</dbReference>
<dbReference type="GO" id="GO:0016301">
    <property type="term" value="F:kinase activity"/>
    <property type="evidence" value="ECO:0007669"/>
    <property type="project" value="UniProtKB-KW"/>
</dbReference>
<evidence type="ECO:0000256" key="9">
    <source>
        <dbReference type="SAM" id="Phobius"/>
    </source>
</evidence>
<evidence type="ECO:0000313" key="11">
    <source>
        <dbReference type="EMBL" id="WOJ92908.1"/>
    </source>
</evidence>
<dbReference type="InterPro" id="IPR011712">
    <property type="entry name" value="Sig_transdc_His_kin_sub3_dim/P"/>
</dbReference>
<dbReference type="SUPFAM" id="SSF55874">
    <property type="entry name" value="ATPase domain of HSP90 chaperone/DNA topoisomerase II/histidine kinase"/>
    <property type="match status" value="1"/>
</dbReference>